<proteinExistence type="predicted"/>
<gene>
    <name evidence="1" type="ORF">GCM10011387_01580</name>
</gene>
<sequence>MVVMNTPNFYTGTSGLLLPVPNKEYYPEEFKNRSRLCYYGSLFNSIEINSSFYKVPMASTVAKWAADTPDDFKFTFKLWREITHGKGLQYQAAHIQHFFERIEAAGDKKGSLLVQFPGSIKPVLMRELEQLLIQIRQADPDQAWKVAVEFRHQSWYQTDTYDMMEALNMGLVLHDKLSEGTSLNDASTDFIYLRFHGPGGNYRGSYEDQFLYEYASYVREWLADGKVVFVYFNNTMGNAIQNLEALRQYVVSG</sequence>
<organism evidence="1 2">
    <name type="scientific">Pedobacter quisquiliarum</name>
    <dbReference type="NCBI Taxonomy" id="1834438"/>
    <lineage>
        <taxon>Bacteria</taxon>
        <taxon>Pseudomonadati</taxon>
        <taxon>Bacteroidota</taxon>
        <taxon>Sphingobacteriia</taxon>
        <taxon>Sphingobacteriales</taxon>
        <taxon>Sphingobacteriaceae</taxon>
        <taxon>Pedobacter</taxon>
    </lineage>
</organism>
<dbReference type="Pfam" id="PF01904">
    <property type="entry name" value="DUF72"/>
    <property type="match status" value="1"/>
</dbReference>
<name>A0A916TZH9_9SPHI</name>
<dbReference type="InterPro" id="IPR002763">
    <property type="entry name" value="DUF72"/>
</dbReference>
<keyword evidence="2" id="KW-1185">Reference proteome</keyword>
<dbReference type="AlphaFoldDB" id="A0A916TZH9"/>
<reference evidence="1" key="1">
    <citation type="journal article" date="2014" name="Int. J. Syst. Evol. Microbiol.">
        <title>Complete genome sequence of Corynebacterium casei LMG S-19264T (=DSM 44701T), isolated from a smear-ripened cheese.</title>
        <authorList>
            <consortium name="US DOE Joint Genome Institute (JGI-PGF)"/>
            <person name="Walter F."/>
            <person name="Albersmeier A."/>
            <person name="Kalinowski J."/>
            <person name="Ruckert C."/>
        </authorList>
    </citation>
    <scope>NUCLEOTIDE SEQUENCE</scope>
    <source>
        <strain evidence="1">CGMCC 1.15343</strain>
    </source>
</reference>
<evidence type="ECO:0000313" key="1">
    <source>
        <dbReference type="EMBL" id="GGC51812.1"/>
    </source>
</evidence>
<dbReference type="PANTHER" id="PTHR30348:SF4">
    <property type="entry name" value="DUF72 DOMAIN-CONTAINING PROTEIN"/>
    <property type="match status" value="1"/>
</dbReference>
<accession>A0A916TZH9</accession>
<dbReference type="Proteomes" id="UP000651668">
    <property type="component" value="Unassembled WGS sequence"/>
</dbReference>
<reference evidence="1" key="2">
    <citation type="submission" date="2020-09" db="EMBL/GenBank/DDBJ databases">
        <authorList>
            <person name="Sun Q."/>
            <person name="Zhou Y."/>
        </authorList>
    </citation>
    <scope>NUCLEOTIDE SEQUENCE</scope>
    <source>
        <strain evidence="1">CGMCC 1.15343</strain>
    </source>
</reference>
<evidence type="ECO:0000313" key="2">
    <source>
        <dbReference type="Proteomes" id="UP000651668"/>
    </source>
</evidence>
<comment type="caution">
    <text evidence="1">The sequence shown here is derived from an EMBL/GenBank/DDBJ whole genome shotgun (WGS) entry which is preliminary data.</text>
</comment>
<evidence type="ECO:0008006" key="3">
    <source>
        <dbReference type="Google" id="ProtNLM"/>
    </source>
</evidence>
<dbReference type="EMBL" id="BMIL01000001">
    <property type="protein sequence ID" value="GGC51812.1"/>
    <property type="molecule type" value="Genomic_DNA"/>
</dbReference>
<dbReference type="InterPro" id="IPR036520">
    <property type="entry name" value="UPF0759_sf"/>
</dbReference>
<dbReference type="PANTHER" id="PTHR30348">
    <property type="entry name" value="UNCHARACTERIZED PROTEIN YECE"/>
    <property type="match status" value="1"/>
</dbReference>
<dbReference type="SUPFAM" id="SSF117396">
    <property type="entry name" value="TM1631-like"/>
    <property type="match status" value="1"/>
</dbReference>
<protein>
    <recommendedName>
        <fullName evidence="3">DUF72 domain-containing protein</fullName>
    </recommendedName>
</protein>
<dbReference type="Gene3D" id="3.20.20.410">
    <property type="entry name" value="Protein of unknown function UPF0759"/>
    <property type="match status" value="1"/>
</dbReference>